<evidence type="ECO:0000313" key="5">
    <source>
        <dbReference type="Proteomes" id="UP001152484"/>
    </source>
</evidence>
<dbReference type="PANTHER" id="PTHR23024">
    <property type="entry name" value="ARYLACETAMIDE DEACETYLASE"/>
    <property type="match status" value="1"/>
</dbReference>
<protein>
    <recommendedName>
        <fullName evidence="3">Alpha/beta hydrolase fold-3 domain-containing protein</fullName>
    </recommendedName>
</protein>
<dbReference type="PANTHER" id="PTHR23024:SF551">
    <property type="entry name" value="2-HYDROXYISOFLAVANONE DEHYDRATASE-LIKE"/>
    <property type="match status" value="1"/>
</dbReference>
<proteinExistence type="inferred from homology"/>
<comment type="caution">
    <text evidence="4">The sequence shown here is derived from an EMBL/GenBank/DDBJ whole genome shotgun (WGS) entry which is preliminary data.</text>
</comment>
<dbReference type="InterPro" id="IPR033140">
    <property type="entry name" value="Lipase_GDXG_put_SER_AS"/>
</dbReference>
<gene>
    <name evidence="4" type="ORF">CEURO_LOCUS5901</name>
</gene>
<dbReference type="Gene3D" id="3.40.50.1820">
    <property type="entry name" value="alpha/beta hydrolase"/>
    <property type="match status" value="1"/>
</dbReference>
<evidence type="ECO:0000259" key="3">
    <source>
        <dbReference type="Pfam" id="PF07859"/>
    </source>
</evidence>
<dbReference type="PROSITE" id="PS01174">
    <property type="entry name" value="LIPASE_GDXG_SER"/>
    <property type="match status" value="1"/>
</dbReference>
<dbReference type="OrthoDB" id="408631at2759"/>
<accession>A0A9P0YTN9</accession>
<organism evidence="4 5">
    <name type="scientific">Cuscuta europaea</name>
    <name type="common">European dodder</name>
    <dbReference type="NCBI Taxonomy" id="41803"/>
    <lineage>
        <taxon>Eukaryota</taxon>
        <taxon>Viridiplantae</taxon>
        <taxon>Streptophyta</taxon>
        <taxon>Embryophyta</taxon>
        <taxon>Tracheophyta</taxon>
        <taxon>Spermatophyta</taxon>
        <taxon>Magnoliopsida</taxon>
        <taxon>eudicotyledons</taxon>
        <taxon>Gunneridae</taxon>
        <taxon>Pentapetalae</taxon>
        <taxon>asterids</taxon>
        <taxon>lamiids</taxon>
        <taxon>Solanales</taxon>
        <taxon>Convolvulaceae</taxon>
        <taxon>Cuscuteae</taxon>
        <taxon>Cuscuta</taxon>
        <taxon>Cuscuta subgen. Cuscuta</taxon>
    </lineage>
</organism>
<dbReference type="AlphaFoldDB" id="A0A9P0YTN9"/>
<dbReference type="InterPro" id="IPR029058">
    <property type="entry name" value="AB_hydrolase_fold"/>
</dbReference>
<name>A0A9P0YTN9_CUSEU</name>
<evidence type="ECO:0000256" key="1">
    <source>
        <dbReference type="ARBA" id="ARBA00010515"/>
    </source>
</evidence>
<reference evidence="4" key="1">
    <citation type="submission" date="2022-07" db="EMBL/GenBank/DDBJ databases">
        <authorList>
            <person name="Macas J."/>
            <person name="Novak P."/>
            <person name="Neumann P."/>
        </authorList>
    </citation>
    <scope>NUCLEOTIDE SEQUENCE</scope>
</reference>
<dbReference type="InterPro" id="IPR013094">
    <property type="entry name" value="AB_hydrolase_3"/>
</dbReference>
<evidence type="ECO:0000313" key="4">
    <source>
        <dbReference type="EMBL" id="CAH9076633.1"/>
    </source>
</evidence>
<evidence type="ECO:0000256" key="2">
    <source>
        <dbReference type="PROSITE-ProRule" id="PRU10038"/>
    </source>
</evidence>
<dbReference type="SUPFAM" id="SSF53474">
    <property type="entry name" value="alpha/beta-Hydrolases"/>
    <property type="match status" value="1"/>
</dbReference>
<dbReference type="EMBL" id="CAMAPE010000010">
    <property type="protein sequence ID" value="CAH9076633.1"/>
    <property type="molecule type" value="Genomic_DNA"/>
</dbReference>
<feature type="domain" description="Alpha/beta hydrolase fold-3" evidence="3">
    <location>
        <begin position="77"/>
        <end position="294"/>
    </location>
</feature>
<feature type="active site" evidence="2">
    <location>
        <position position="168"/>
    </location>
</feature>
<keyword evidence="5" id="KW-1185">Reference proteome</keyword>
<comment type="similarity">
    <text evidence="1">Belongs to the 'GDXG' lipolytic enzyme family.</text>
</comment>
<dbReference type="GO" id="GO:0016787">
    <property type="term" value="F:hydrolase activity"/>
    <property type="evidence" value="ECO:0007669"/>
    <property type="project" value="InterPro"/>
</dbReference>
<dbReference type="Proteomes" id="UP001152484">
    <property type="component" value="Unassembled WGS sequence"/>
</dbReference>
<dbReference type="Pfam" id="PF07859">
    <property type="entry name" value="Abhydrolase_3"/>
    <property type="match status" value="1"/>
</dbReference>
<sequence length="316" mass="34129">MADINNDDEIDVDFSPFIRVYKDSRVERLFASPHVPPSTEDSATGVSSKDISISPNISARVYLPKLTSAAAGKLPILVYYHGGGFCLESAFSFLDHRYMNILVSESGAVAVSIEYRLAPEHPLPAGYEDGWEALLWVASHAGGDDNGFKESWLVEHGDVGKIVVAGDSAGGNIVHNVGMRAGKEGMKVSGGVLCFPYFWGSKEKGGAGEQSTPGKFWNFVHPTAEGGVDSPMINPMGESAPSLRGLGYSKLLVCVAEKDELREITLRYAEAVKNSGWKGDIEVVDVDGEEHCFQIFNPDSEKAKVVINRIASFIKA</sequence>
<dbReference type="InterPro" id="IPR050466">
    <property type="entry name" value="Carboxylest/Gibb_receptor"/>
</dbReference>